<keyword evidence="2" id="KW-1185">Reference proteome</keyword>
<gene>
    <name evidence="1" type="ORF">L21SP2_2995</name>
</gene>
<dbReference type="AlphaFoldDB" id="V5WMG2"/>
<reference evidence="1 2" key="1">
    <citation type="journal article" date="2015" name="Stand. Genomic Sci.">
        <title>Complete genome sequence and description of Salinispira pacifica gen. nov., sp. nov., a novel spirochaete isolated form a hypersaline microbial mat.</title>
        <authorList>
            <person name="Ben Hania W."/>
            <person name="Joseph M."/>
            <person name="Schumann P."/>
            <person name="Bunk B."/>
            <person name="Fiebig A."/>
            <person name="Sproer C."/>
            <person name="Klenk H.P."/>
            <person name="Fardeau M.L."/>
            <person name="Spring S."/>
        </authorList>
    </citation>
    <scope>NUCLEOTIDE SEQUENCE [LARGE SCALE GENOMIC DNA]</scope>
    <source>
        <strain evidence="1 2">L21-RPul-D2</strain>
    </source>
</reference>
<sequence length="110" mass="11508">MRKGLFLVTMVVLLAVIVSGCSLFGGQKTYSFESFGVCVEITTSDKDVQDAAEAAGYSEGPCPTEGALGTCEDYTTIEGESFSATYYEEIGDASTAETACEAIGGTWNAN</sequence>
<dbReference type="HOGENOM" id="CLU_2169291_0_0_12"/>
<dbReference type="EMBL" id="CP006939">
    <property type="protein sequence ID" value="AHC16341.1"/>
    <property type="molecule type" value="Genomic_DNA"/>
</dbReference>
<evidence type="ECO:0008006" key="3">
    <source>
        <dbReference type="Google" id="ProtNLM"/>
    </source>
</evidence>
<dbReference type="PROSITE" id="PS51257">
    <property type="entry name" value="PROKAR_LIPOPROTEIN"/>
    <property type="match status" value="1"/>
</dbReference>
<dbReference type="KEGG" id="slr:L21SP2_2995"/>
<accession>V5WMG2</accession>
<protein>
    <recommendedName>
        <fullName evidence="3">Lipoprotein</fullName>
    </recommendedName>
</protein>
<dbReference type="STRING" id="1307761.L21SP2_2995"/>
<evidence type="ECO:0000313" key="2">
    <source>
        <dbReference type="Proteomes" id="UP000018680"/>
    </source>
</evidence>
<dbReference type="RefSeq" id="WP_024269238.1">
    <property type="nucleotide sequence ID" value="NC_023035.1"/>
</dbReference>
<proteinExistence type="predicted"/>
<name>V5WMG2_9SPIO</name>
<organism evidence="1 2">
    <name type="scientific">Salinispira pacifica</name>
    <dbReference type="NCBI Taxonomy" id="1307761"/>
    <lineage>
        <taxon>Bacteria</taxon>
        <taxon>Pseudomonadati</taxon>
        <taxon>Spirochaetota</taxon>
        <taxon>Spirochaetia</taxon>
        <taxon>Spirochaetales</taxon>
        <taxon>Spirochaetaceae</taxon>
        <taxon>Salinispira</taxon>
    </lineage>
</organism>
<evidence type="ECO:0000313" key="1">
    <source>
        <dbReference type="EMBL" id="AHC16341.1"/>
    </source>
</evidence>
<dbReference type="Proteomes" id="UP000018680">
    <property type="component" value="Chromosome"/>
</dbReference>